<dbReference type="HOGENOM" id="CLU_1554614_0_0_3"/>
<protein>
    <recommendedName>
        <fullName evidence="2">Glycosyl transferase, family 2</fullName>
    </recommendedName>
</protein>
<sequence>MSAAAEFAHRMWGAEWIFPFDADEVMSSSGKPLPDILSQLEPEHFCLGLQHRNHVLRSFYDLSEINPLKRMTHRKKKDTNIRKVMVRWQPGMEITQGHHLIRLNDEKLPITILGQNHGLILRQYRYRSREQIKQKILNGGKAYNATSDISKKYGGFWQKQYSQYNIKRRKIY</sequence>
<reference evidence="1" key="1">
    <citation type="submission" date="2006-06" db="EMBL/GenBank/DDBJ databases">
        <title>Complete sequence of Trichodesmium erythraeum IMS101.</title>
        <authorList>
            <consortium name="US DOE Joint Genome Institute"/>
            <person name="Copeland A."/>
            <person name="Lucas S."/>
            <person name="Lapidus A."/>
            <person name="Barry K."/>
            <person name="Detter J.C."/>
            <person name="Glavina del Rio T."/>
            <person name="Hammon N."/>
            <person name="Israni S."/>
            <person name="Dalin E."/>
            <person name="Tice H."/>
            <person name="Pitluck S."/>
            <person name="Kiss H."/>
            <person name="Munk A.C."/>
            <person name="Brettin T."/>
            <person name="Bruce D."/>
            <person name="Han C."/>
            <person name="Tapia R."/>
            <person name="Gilna P."/>
            <person name="Schmutz J."/>
            <person name="Larimer F."/>
            <person name="Land M."/>
            <person name="Hauser L."/>
            <person name="Kyrpides N."/>
            <person name="Kim E."/>
            <person name="Richardson P."/>
        </authorList>
    </citation>
    <scope>NUCLEOTIDE SEQUENCE [LARGE SCALE GENOMIC DNA]</scope>
    <source>
        <strain evidence="1">IMS101</strain>
    </source>
</reference>
<dbReference type="AlphaFoldDB" id="Q115Q3"/>
<accession>Q115Q3</accession>
<dbReference type="RefSeq" id="WP_011611148.1">
    <property type="nucleotide sequence ID" value="NC_008312.1"/>
</dbReference>
<proteinExistence type="predicted"/>
<name>Q115Q3_TRIEI</name>
<organism evidence="1">
    <name type="scientific">Trichodesmium erythraeum (strain IMS101)</name>
    <dbReference type="NCBI Taxonomy" id="203124"/>
    <lineage>
        <taxon>Bacteria</taxon>
        <taxon>Bacillati</taxon>
        <taxon>Cyanobacteriota</taxon>
        <taxon>Cyanophyceae</taxon>
        <taxon>Oscillatoriophycideae</taxon>
        <taxon>Oscillatoriales</taxon>
        <taxon>Microcoleaceae</taxon>
        <taxon>Trichodesmium</taxon>
    </lineage>
</organism>
<gene>
    <name evidence="1" type="ordered locus">Tery_1482</name>
</gene>
<dbReference type="EMBL" id="CP000393">
    <property type="protein sequence ID" value="ABG50771.1"/>
    <property type="molecule type" value="Genomic_DNA"/>
</dbReference>
<evidence type="ECO:0008006" key="2">
    <source>
        <dbReference type="Google" id="ProtNLM"/>
    </source>
</evidence>
<evidence type="ECO:0000313" key="1">
    <source>
        <dbReference type="EMBL" id="ABG50771.1"/>
    </source>
</evidence>
<dbReference type="KEGG" id="ter:Tery_1482"/>